<dbReference type="PANTHER" id="PTHR43570:SF16">
    <property type="entry name" value="ALDEHYDE DEHYDROGENASE TYPE III, ISOFORM Q"/>
    <property type="match status" value="1"/>
</dbReference>
<evidence type="ECO:0000256" key="5">
    <source>
        <dbReference type="PIRSR" id="PIRSR036492-1"/>
    </source>
</evidence>
<feature type="active site" evidence="5">
    <location>
        <position position="251"/>
    </location>
</feature>
<dbReference type="Proteomes" id="UP000439903">
    <property type="component" value="Unassembled WGS sequence"/>
</dbReference>
<dbReference type="InterPro" id="IPR016160">
    <property type="entry name" value="Ald_DH_CS_CYS"/>
</dbReference>
<keyword evidence="8" id="KW-1133">Transmembrane helix</keyword>
<name>A0A8H4AEA3_GIGMA</name>
<keyword evidence="8" id="KW-0472">Membrane</keyword>
<keyword evidence="8" id="KW-0812">Transmembrane</keyword>
<dbReference type="SUPFAM" id="SSF53720">
    <property type="entry name" value="ALDH-like"/>
    <property type="match status" value="1"/>
</dbReference>
<comment type="caution">
    <text evidence="10">The sequence shown here is derived from an EMBL/GenBank/DDBJ whole genome shotgun (WGS) entry which is preliminary data.</text>
</comment>
<dbReference type="PANTHER" id="PTHR43570">
    <property type="entry name" value="ALDEHYDE DEHYDROGENASE"/>
    <property type="match status" value="1"/>
</dbReference>
<dbReference type="OrthoDB" id="440325at2759"/>
<comment type="similarity">
    <text evidence="1 4 7">Belongs to the aldehyde dehydrogenase family.</text>
</comment>
<keyword evidence="3" id="KW-0520">NAD</keyword>
<dbReference type="InterPro" id="IPR016161">
    <property type="entry name" value="Ald_DH/histidinol_DH"/>
</dbReference>
<proteinExistence type="inferred from homology"/>
<dbReference type="PROSITE" id="PS00070">
    <property type="entry name" value="ALDEHYDE_DEHYDR_CYS"/>
    <property type="match status" value="1"/>
</dbReference>
<keyword evidence="11" id="KW-1185">Reference proteome</keyword>
<dbReference type="EMBL" id="WTPW01000728">
    <property type="protein sequence ID" value="KAF0484804.1"/>
    <property type="molecule type" value="Genomic_DNA"/>
</dbReference>
<evidence type="ECO:0000256" key="3">
    <source>
        <dbReference type="ARBA" id="ARBA00023027"/>
    </source>
</evidence>
<dbReference type="GO" id="GO:0004029">
    <property type="term" value="F:aldehyde dehydrogenase (NAD+) activity"/>
    <property type="evidence" value="ECO:0007669"/>
    <property type="project" value="TreeGrafter"/>
</dbReference>
<evidence type="ECO:0000313" key="10">
    <source>
        <dbReference type="EMBL" id="KAF0484804.1"/>
    </source>
</evidence>
<dbReference type="InterPro" id="IPR012394">
    <property type="entry name" value="Aldehyde_DH_NAD(P)"/>
</dbReference>
<feature type="transmembrane region" description="Helical" evidence="8">
    <location>
        <begin position="478"/>
        <end position="496"/>
    </location>
</feature>
<protein>
    <recommendedName>
        <fullName evidence="4">Aldehyde dehydrogenase</fullName>
    </recommendedName>
</protein>
<gene>
    <name evidence="10" type="ORF">F8M41_022915</name>
</gene>
<dbReference type="Pfam" id="PF00171">
    <property type="entry name" value="Aldedh"/>
    <property type="match status" value="1"/>
</dbReference>
<feature type="domain" description="Aldehyde dehydrogenase" evidence="9">
    <location>
        <begin position="12"/>
        <end position="436"/>
    </location>
</feature>
<dbReference type="InterPro" id="IPR016163">
    <property type="entry name" value="Ald_DH_C"/>
</dbReference>
<evidence type="ECO:0000256" key="7">
    <source>
        <dbReference type="RuleBase" id="RU003345"/>
    </source>
</evidence>
<feature type="active site" evidence="5 6">
    <location>
        <position position="217"/>
    </location>
</feature>
<dbReference type="GO" id="GO:0005737">
    <property type="term" value="C:cytoplasm"/>
    <property type="evidence" value="ECO:0007669"/>
    <property type="project" value="TreeGrafter"/>
</dbReference>
<sequence length="501" mass="56442">MSLIHTNIDELPQIVQELRKSFHSNLTKPLSYRKEQLRNLYRMINENEQAFCDALYKDLHKQKHEAILGELGWVKQEALDAISNLKSWAEPNYVKVNLGHMLNKCHVRKEPIGIVLIIGAWNYPVNLLMMPFIGAIAAGCTAILKPSELSVHIASLISELFPKYLDQNAYRIVSGGVVETTALLKHRFDHIFYTGSGKVGRIIMSAAAEHLTPVTLELGGKSPVIATNDVDIPILAKRILWGKLINCGQTCIAPDYMICERSVQDAFIKEAPKIIEQFYGSDPQSGSSDYSRIINKNHFDRLQNLFNQTKGRIAYGGNFDRDDLYISPTIVADVSKDDKLMEDEIFGPIFPIIVVENLDEAIEYVNSKDIPLALYPFSKSDKTIKHILDNTRSGGTVINDCLMHFTVKELPFGGQGHSGIGNYHGKRSFDTFSHERAIMTTPFALENFVKARYPPYNEFNAKLLSWLFFSKPSKIRNVASKGVIGSVILLMIAYVIKKMKF</sequence>
<dbReference type="PIRSF" id="PIRSF036492">
    <property type="entry name" value="ALDH"/>
    <property type="match status" value="1"/>
</dbReference>
<dbReference type="FunFam" id="3.40.605.10:FF:000004">
    <property type="entry name" value="Aldehyde dehydrogenase"/>
    <property type="match status" value="1"/>
</dbReference>
<dbReference type="InterPro" id="IPR016162">
    <property type="entry name" value="Ald_DH_N"/>
</dbReference>
<dbReference type="FunFam" id="3.40.309.10:FF:000003">
    <property type="entry name" value="Aldehyde dehydrogenase"/>
    <property type="match status" value="1"/>
</dbReference>
<dbReference type="PROSITE" id="PS00687">
    <property type="entry name" value="ALDEHYDE_DEHYDR_GLU"/>
    <property type="match status" value="1"/>
</dbReference>
<evidence type="ECO:0000256" key="2">
    <source>
        <dbReference type="ARBA" id="ARBA00023002"/>
    </source>
</evidence>
<evidence type="ECO:0000259" key="9">
    <source>
        <dbReference type="Pfam" id="PF00171"/>
    </source>
</evidence>
<evidence type="ECO:0000256" key="4">
    <source>
        <dbReference type="PIRNR" id="PIRNR036492"/>
    </source>
</evidence>
<dbReference type="InterPro" id="IPR029510">
    <property type="entry name" value="Ald_DH_CS_GLU"/>
</dbReference>
<keyword evidence="2 4" id="KW-0560">Oxidoreductase</keyword>
<evidence type="ECO:0000256" key="6">
    <source>
        <dbReference type="PROSITE-ProRule" id="PRU10007"/>
    </source>
</evidence>
<organism evidence="10 11">
    <name type="scientific">Gigaspora margarita</name>
    <dbReference type="NCBI Taxonomy" id="4874"/>
    <lineage>
        <taxon>Eukaryota</taxon>
        <taxon>Fungi</taxon>
        <taxon>Fungi incertae sedis</taxon>
        <taxon>Mucoromycota</taxon>
        <taxon>Glomeromycotina</taxon>
        <taxon>Glomeromycetes</taxon>
        <taxon>Diversisporales</taxon>
        <taxon>Gigasporaceae</taxon>
        <taxon>Gigaspora</taxon>
    </lineage>
</organism>
<evidence type="ECO:0000256" key="1">
    <source>
        <dbReference type="ARBA" id="ARBA00009986"/>
    </source>
</evidence>
<evidence type="ECO:0000313" key="11">
    <source>
        <dbReference type="Proteomes" id="UP000439903"/>
    </source>
</evidence>
<dbReference type="Gene3D" id="3.40.605.10">
    <property type="entry name" value="Aldehyde Dehydrogenase, Chain A, domain 1"/>
    <property type="match status" value="1"/>
</dbReference>
<evidence type="ECO:0000256" key="8">
    <source>
        <dbReference type="SAM" id="Phobius"/>
    </source>
</evidence>
<dbReference type="AlphaFoldDB" id="A0A8H4AEA3"/>
<dbReference type="Gene3D" id="3.40.309.10">
    <property type="entry name" value="Aldehyde Dehydrogenase, Chain A, domain 2"/>
    <property type="match status" value="1"/>
</dbReference>
<reference evidence="10 11" key="1">
    <citation type="journal article" date="2019" name="Environ. Microbiol.">
        <title>At the nexus of three kingdoms: the genome of the mycorrhizal fungus Gigaspora margarita provides insights into plant, endobacterial and fungal interactions.</title>
        <authorList>
            <person name="Venice F."/>
            <person name="Ghignone S."/>
            <person name="Salvioli di Fossalunga A."/>
            <person name="Amselem J."/>
            <person name="Novero M."/>
            <person name="Xianan X."/>
            <person name="Sedzielewska Toro K."/>
            <person name="Morin E."/>
            <person name="Lipzen A."/>
            <person name="Grigoriev I.V."/>
            <person name="Henrissat B."/>
            <person name="Martin F.M."/>
            <person name="Bonfante P."/>
        </authorList>
    </citation>
    <scope>NUCLEOTIDE SEQUENCE [LARGE SCALE GENOMIC DNA]</scope>
    <source>
        <strain evidence="10 11">BEG34</strain>
    </source>
</reference>
<accession>A0A8H4AEA3</accession>
<dbReference type="InterPro" id="IPR015590">
    <property type="entry name" value="Aldehyde_DH_dom"/>
</dbReference>
<dbReference type="GO" id="GO:0006081">
    <property type="term" value="P:aldehyde metabolic process"/>
    <property type="evidence" value="ECO:0007669"/>
    <property type="project" value="InterPro"/>
</dbReference>